<keyword evidence="6" id="KW-1185">Reference proteome</keyword>
<dbReference type="AlphaFoldDB" id="A0AAD5VV27"/>
<feature type="transmembrane region" description="Helical" evidence="3">
    <location>
        <begin position="336"/>
        <end position="356"/>
    </location>
</feature>
<evidence type="ECO:0000313" key="5">
    <source>
        <dbReference type="EMBL" id="KAJ3570703.1"/>
    </source>
</evidence>
<feature type="transmembrane region" description="Helical" evidence="3">
    <location>
        <begin position="368"/>
        <end position="386"/>
    </location>
</feature>
<feature type="transmembrane region" description="Helical" evidence="3">
    <location>
        <begin position="193"/>
        <end position="216"/>
    </location>
</feature>
<protein>
    <recommendedName>
        <fullName evidence="4">Major facilitator superfamily (MFS) profile domain-containing protein</fullName>
    </recommendedName>
</protein>
<evidence type="ECO:0000256" key="1">
    <source>
        <dbReference type="ARBA" id="ARBA00004141"/>
    </source>
</evidence>
<feature type="transmembrane region" description="Helical" evidence="3">
    <location>
        <begin position="429"/>
        <end position="451"/>
    </location>
</feature>
<dbReference type="GO" id="GO:0016020">
    <property type="term" value="C:membrane"/>
    <property type="evidence" value="ECO:0007669"/>
    <property type="project" value="UniProtKB-SubCell"/>
</dbReference>
<comment type="caution">
    <text evidence="5">The sequence shown here is derived from an EMBL/GenBank/DDBJ whole genome shotgun (WGS) entry which is preliminary data.</text>
</comment>
<sequence length="548" mass="59216">MTRTSSLTEETVGDGLAQAEKALTPPRSSAEPPVNKIPGDNHVTQQEPETIKEQRNCDFGIIPIPLHLRYNPSKPFHFGMTLNIAFGFFSTFTVANLYYCQPLLSELLLHKRDAGPFLSPTSPNFPRLSSDVFGDIKVASFIVPTLIQAGYACGLLLISPLGDLVRRRPLILATVIFSTGLTIGLAFTKSLIVFEVISFIVGAVSVTPQILIPLVADLAPDKRRASAISIVFSGLLFGILVARVLAGIIAQFVSWRVVYYFAIGVQGLVLIGCHLMLPDYPSKNQNLTYWSILWTMAKFSVTEPVLIQACIINFCSSACFSNFWVTLTFLLGGAPYFYSTLVIGLFGLIGMAGVSMGPIGGRVIDKLVPWYASLVGICALLVFQAIQTAAGGIHVAAVIIATFGIDVFRQNLQVSLSTAIFLIEPAARARLNAVSILSIFIGQVMGTSVGTDVFIKFGWRAGAALSLAWTGFMLFILLLRGPHCRRYTWFGYEGGLSVKKSSDSVSPPPPPSAQDQTSSRSSPNAPAPPSVEERMEDGVGSDRKEHSS</sequence>
<dbReference type="SUPFAM" id="SSF103473">
    <property type="entry name" value="MFS general substrate transporter"/>
    <property type="match status" value="1"/>
</dbReference>
<evidence type="ECO:0000256" key="2">
    <source>
        <dbReference type="SAM" id="MobiDB-lite"/>
    </source>
</evidence>
<evidence type="ECO:0000313" key="6">
    <source>
        <dbReference type="Proteomes" id="UP001213000"/>
    </source>
</evidence>
<accession>A0AAD5VV27</accession>
<feature type="region of interest" description="Disordered" evidence="2">
    <location>
        <begin position="1"/>
        <end position="50"/>
    </location>
</feature>
<dbReference type="InterPro" id="IPR020846">
    <property type="entry name" value="MFS_dom"/>
</dbReference>
<dbReference type="PANTHER" id="PTHR42910:SF1">
    <property type="entry name" value="MAJOR FACILITATOR SUPERFAMILY (MFS) PROFILE DOMAIN-CONTAINING PROTEIN"/>
    <property type="match status" value="1"/>
</dbReference>
<feature type="region of interest" description="Disordered" evidence="2">
    <location>
        <begin position="498"/>
        <end position="548"/>
    </location>
</feature>
<keyword evidence="3" id="KW-0472">Membrane</keyword>
<comment type="subcellular location">
    <subcellularLocation>
        <location evidence="1">Membrane</location>
        <topology evidence="1">Multi-pass membrane protein</topology>
    </subcellularLocation>
</comment>
<feature type="domain" description="Major facilitator superfamily (MFS) profile" evidence="4">
    <location>
        <begin position="80"/>
        <end position="486"/>
    </location>
</feature>
<feature type="transmembrane region" description="Helical" evidence="3">
    <location>
        <begin position="170"/>
        <end position="187"/>
    </location>
</feature>
<dbReference type="Pfam" id="PF07690">
    <property type="entry name" value="MFS_1"/>
    <property type="match status" value="1"/>
</dbReference>
<dbReference type="EMBL" id="JANIEX010000223">
    <property type="protein sequence ID" value="KAJ3570703.1"/>
    <property type="molecule type" value="Genomic_DNA"/>
</dbReference>
<dbReference type="Gene3D" id="1.20.1250.20">
    <property type="entry name" value="MFS general substrate transporter like domains"/>
    <property type="match status" value="1"/>
</dbReference>
<dbReference type="PANTHER" id="PTHR42910">
    <property type="entry name" value="TRANSPORTER SCO4007-RELATED"/>
    <property type="match status" value="1"/>
</dbReference>
<proteinExistence type="predicted"/>
<feature type="transmembrane region" description="Helical" evidence="3">
    <location>
        <begin position="76"/>
        <end position="99"/>
    </location>
</feature>
<dbReference type="GO" id="GO:0022857">
    <property type="term" value="F:transmembrane transporter activity"/>
    <property type="evidence" value="ECO:0007669"/>
    <property type="project" value="InterPro"/>
</dbReference>
<feature type="transmembrane region" description="Helical" evidence="3">
    <location>
        <begin position="228"/>
        <end position="252"/>
    </location>
</feature>
<evidence type="ECO:0000259" key="4">
    <source>
        <dbReference type="PROSITE" id="PS50850"/>
    </source>
</evidence>
<dbReference type="InterPro" id="IPR011701">
    <property type="entry name" value="MFS"/>
</dbReference>
<gene>
    <name evidence="5" type="ORF">NP233_g4229</name>
</gene>
<feature type="compositionally biased region" description="Low complexity" evidence="2">
    <location>
        <begin position="513"/>
        <end position="524"/>
    </location>
</feature>
<organism evidence="5 6">
    <name type="scientific">Leucocoprinus birnbaumii</name>
    <dbReference type="NCBI Taxonomy" id="56174"/>
    <lineage>
        <taxon>Eukaryota</taxon>
        <taxon>Fungi</taxon>
        <taxon>Dikarya</taxon>
        <taxon>Basidiomycota</taxon>
        <taxon>Agaricomycotina</taxon>
        <taxon>Agaricomycetes</taxon>
        <taxon>Agaricomycetidae</taxon>
        <taxon>Agaricales</taxon>
        <taxon>Agaricineae</taxon>
        <taxon>Agaricaceae</taxon>
        <taxon>Leucocoprinus</taxon>
    </lineage>
</organism>
<name>A0AAD5VV27_9AGAR</name>
<dbReference type="InterPro" id="IPR036259">
    <property type="entry name" value="MFS_trans_sf"/>
</dbReference>
<feature type="transmembrane region" description="Helical" evidence="3">
    <location>
        <begin position="138"/>
        <end position="158"/>
    </location>
</feature>
<keyword evidence="3" id="KW-1133">Transmembrane helix</keyword>
<dbReference type="CDD" id="cd17324">
    <property type="entry name" value="MFS_NepI_like"/>
    <property type="match status" value="1"/>
</dbReference>
<dbReference type="Proteomes" id="UP001213000">
    <property type="component" value="Unassembled WGS sequence"/>
</dbReference>
<keyword evidence="3" id="KW-0812">Transmembrane</keyword>
<reference evidence="5" key="1">
    <citation type="submission" date="2022-07" db="EMBL/GenBank/DDBJ databases">
        <title>Genome Sequence of Leucocoprinus birnbaumii.</title>
        <authorList>
            <person name="Buettner E."/>
        </authorList>
    </citation>
    <scope>NUCLEOTIDE SEQUENCE</scope>
    <source>
        <strain evidence="5">VT141</strain>
    </source>
</reference>
<dbReference type="PROSITE" id="PS50850">
    <property type="entry name" value="MFS"/>
    <property type="match status" value="1"/>
</dbReference>
<evidence type="ECO:0000256" key="3">
    <source>
        <dbReference type="SAM" id="Phobius"/>
    </source>
</evidence>
<feature type="transmembrane region" description="Helical" evidence="3">
    <location>
        <begin position="457"/>
        <end position="479"/>
    </location>
</feature>
<feature type="transmembrane region" description="Helical" evidence="3">
    <location>
        <begin position="392"/>
        <end position="408"/>
    </location>
</feature>
<feature type="transmembrane region" description="Helical" evidence="3">
    <location>
        <begin position="258"/>
        <end position="277"/>
    </location>
</feature>
<feature type="compositionally biased region" description="Basic and acidic residues" evidence="2">
    <location>
        <begin position="531"/>
        <end position="548"/>
    </location>
</feature>